<organism evidence="2 3">
    <name type="scientific">Salmonella enterica I</name>
    <dbReference type="NCBI Taxonomy" id="59201"/>
    <lineage>
        <taxon>Bacteria</taxon>
        <taxon>Pseudomonadati</taxon>
        <taxon>Pseudomonadota</taxon>
        <taxon>Gammaproteobacteria</taxon>
        <taxon>Enterobacterales</taxon>
        <taxon>Enterobacteriaceae</taxon>
        <taxon>Salmonella</taxon>
    </lineage>
</organism>
<reference evidence="2 3" key="1">
    <citation type="submission" date="2018-06" db="EMBL/GenBank/DDBJ databases">
        <authorList>
            <consortium name="Pathogen Informatics"/>
            <person name="Doyle S."/>
        </authorList>
    </citation>
    <scope>NUCLEOTIDE SEQUENCE [LARGE SCALE GENOMIC DNA]</scope>
    <source>
        <strain evidence="2 3">NCTC8256</strain>
    </source>
</reference>
<accession>A0A379VL73</accession>
<sequence length="283" mass="33003">MDDFHYSAEAENVMNLFYQAEAMVYVEGPDDICFWEIIFNKASSLKVEIKDVGGCEELKKYIDRVTDEDLQIIIACDADFTTFENEENADSRIVKTYGHSIENTFIEKTGIYKAIKTLGKLPQKIMNDVNVDSWTEDFYTKMEPLIKLDIYNHIYRKGISVIGDSADRFMKSRKSNEICEQKITDYKNTIIEKLGVKPDNIDSSFKSKSIEYRKWLRGHFLFSAVHRYISTTAEKNGKKVSLSYESLYSNLMNTFESNFTNTHIEFNHYHEKIKAINMPHEMK</sequence>
<feature type="domain" description="DUF4435" evidence="1">
    <location>
        <begin position="23"/>
        <end position="238"/>
    </location>
</feature>
<dbReference type="Pfam" id="PF14491">
    <property type="entry name" value="DUF4435"/>
    <property type="match status" value="1"/>
</dbReference>
<dbReference type="Proteomes" id="UP000254346">
    <property type="component" value="Unassembled WGS sequence"/>
</dbReference>
<evidence type="ECO:0000259" key="1">
    <source>
        <dbReference type="Pfam" id="PF14491"/>
    </source>
</evidence>
<gene>
    <name evidence="2" type="ORF">NCTC8256_01522</name>
</gene>
<dbReference type="InterPro" id="IPR029492">
    <property type="entry name" value="DUF4435"/>
</dbReference>
<name>A0A379VL73_SALET</name>
<proteinExistence type="predicted"/>
<protein>
    <recommendedName>
        <fullName evidence="1">DUF4435 domain-containing protein</fullName>
    </recommendedName>
</protein>
<dbReference type="AlphaFoldDB" id="A0A379VL73"/>
<dbReference type="EMBL" id="UGXR01000001">
    <property type="protein sequence ID" value="SUH07622.1"/>
    <property type="molecule type" value="Genomic_DNA"/>
</dbReference>
<evidence type="ECO:0000313" key="2">
    <source>
        <dbReference type="EMBL" id="SUH07622.1"/>
    </source>
</evidence>
<evidence type="ECO:0000313" key="3">
    <source>
        <dbReference type="Proteomes" id="UP000254346"/>
    </source>
</evidence>